<organism evidence="2">
    <name type="scientific">Candidatus Kentrum sp. TC</name>
    <dbReference type="NCBI Taxonomy" id="2126339"/>
    <lineage>
        <taxon>Bacteria</taxon>
        <taxon>Pseudomonadati</taxon>
        <taxon>Pseudomonadota</taxon>
        <taxon>Gammaproteobacteria</taxon>
        <taxon>Candidatus Kentrum</taxon>
    </lineage>
</organism>
<proteinExistence type="predicted"/>
<gene>
    <name evidence="2" type="ORF">BECKTC1821D_GA0114238_10677</name>
</gene>
<dbReference type="InterPro" id="IPR003593">
    <property type="entry name" value="AAA+_ATPase"/>
</dbReference>
<name>A0A450Z5I9_9GAMM</name>
<evidence type="ECO:0000259" key="1">
    <source>
        <dbReference type="SMART" id="SM00382"/>
    </source>
</evidence>
<reference evidence="2" key="1">
    <citation type="submission" date="2019-02" db="EMBL/GenBank/DDBJ databases">
        <authorList>
            <person name="Gruber-Vodicka R. H."/>
            <person name="Seah K. B. B."/>
        </authorList>
    </citation>
    <scope>NUCLEOTIDE SEQUENCE</scope>
    <source>
        <strain evidence="2">BECK_BZ123</strain>
    </source>
</reference>
<feature type="domain" description="AAA+ ATPase" evidence="1">
    <location>
        <begin position="81"/>
        <end position="334"/>
    </location>
</feature>
<dbReference type="SMART" id="SM00382">
    <property type="entry name" value="AAA"/>
    <property type="match status" value="1"/>
</dbReference>
<dbReference type="Gene3D" id="3.40.50.300">
    <property type="entry name" value="P-loop containing nucleotide triphosphate hydrolases"/>
    <property type="match status" value="1"/>
</dbReference>
<dbReference type="SUPFAM" id="SSF52540">
    <property type="entry name" value="P-loop containing nucleoside triphosphate hydrolases"/>
    <property type="match status" value="1"/>
</dbReference>
<protein>
    <recommendedName>
        <fullName evidence="1">AAA+ ATPase domain-containing protein</fullName>
    </recommendedName>
</protein>
<dbReference type="AlphaFoldDB" id="A0A450Z5I9"/>
<sequence length="803" mass="90821">MTELHSILERNLRITARGRYVRWLSRRFGKIDFLQTKEGEGQIYLDNIYIPARLDKKDRRDEDMGGEEALPGRDAGEVIAETPFIAISGRPGSGKTTLVHSLIDALSSGPETPFRRAMVGDTGILPIPLILRDYQDDLPHLATFGELLDLWWRRAREEARDKGFRLDIERLAASVAPEGDGMTMLVFFDGIDEVGGAAPRGKVLAMAYEARKQGHRVVLTGRPSGFEGLESTRDPSDAVGWISEAHPPENETASFLPAIHHIQPFARPQIAQFLERFYLLNDDWKRDRDRSIREFEAALDQRDYLLVLARRPIFLTLMALAHATDRRMPHGRADLYRRIIDLYLIRQVHERRLRYATDGRPMPHWDEREVRRALGFLAWRSQRRGAEVEDSDERDKRRVIWTRAELEGELTVLLAGGGPDGDGSDSRRFRELAPADAGDLLNYYLHPAGLLVEPAEGRIQFAHLSFQEYLCAEYLQGRAMAEGSSYFLEETRDLLLGNLALLGWDEIGILFLIIHAAQGAQAQGSAHLEVLAELDLANVAEARLLAAALTGRDLDFEEGERVRWLPLALAAALLHPREGFARRFRDIAAWREPGLALVVELLRAEDTWTALREWLLNDELPRGRRAKEWRKRGLGKAAEQRWREPAGDDSWDVDEEFGPEDARASSLLIAIDDAGWGLDEDENPLRATMDADLEAALTDWLRARNPSLYRIDESEEPLPEPTYTGLALDALVPTQGELWFETLSRVPPEAWLLQGESWEEYSFWEVFSQPMVLLALYPPPPPPPLPGSVSCCIRQCSASKPSP</sequence>
<dbReference type="EMBL" id="CAADFS010000067">
    <property type="protein sequence ID" value="VFK49067.1"/>
    <property type="molecule type" value="Genomic_DNA"/>
</dbReference>
<dbReference type="InterPro" id="IPR027417">
    <property type="entry name" value="P-loop_NTPase"/>
</dbReference>
<dbReference type="PANTHER" id="PTHR46844:SF1">
    <property type="entry name" value="SLR5058 PROTEIN"/>
    <property type="match status" value="1"/>
</dbReference>
<dbReference type="PANTHER" id="PTHR46844">
    <property type="entry name" value="SLR5058 PROTEIN"/>
    <property type="match status" value="1"/>
</dbReference>
<evidence type="ECO:0000313" key="2">
    <source>
        <dbReference type="EMBL" id="VFK49067.1"/>
    </source>
</evidence>
<accession>A0A450Z5I9</accession>